<protein>
    <submittedName>
        <fullName evidence="1">Uncharacterized protein</fullName>
    </submittedName>
</protein>
<dbReference type="EMBL" id="BMAW01008854">
    <property type="protein sequence ID" value="GFT10666.1"/>
    <property type="molecule type" value="Genomic_DNA"/>
</dbReference>
<evidence type="ECO:0000313" key="2">
    <source>
        <dbReference type="Proteomes" id="UP000887013"/>
    </source>
</evidence>
<organism evidence="1 2">
    <name type="scientific">Nephila pilipes</name>
    <name type="common">Giant wood spider</name>
    <name type="synonym">Nephila maculata</name>
    <dbReference type="NCBI Taxonomy" id="299642"/>
    <lineage>
        <taxon>Eukaryota</taxon>
        <taxon>Metazoa</taxon>
        <taxon>Ecdysozoa</taxon>
        <taxon>Arthropoda</taxon>
        <taxon>Chelicerata</taxon>
        <taxon>Arachnida</taxon>
        <taxon>Araneae</taxon>
        <taxon>Araneomorphae</taxon>
        <taxon>Entelegynae</taxon>
        <taxon>Araneoidea</taxon>
        <taxon>Nephilidae</taxon>
        <taxon>Nephila</taxon>
    </lineage>
</organism>
<name>A0A8X6NFB5_NEPPI</name>
<dbReference type="AlphaFoldDB" id="A0A8X6NFB5"/>
<dbReference type="Proteomes" id="UP000887013">
    <property type="component" value="Unassembled WGS sequence"/>
</dbReference>
<comment type="caution">
    <text evidence="1">The sequence shown here is derived from an EMBL/GenBank/DDBJ whole genome shotgun (WGS) entry which is preliminary data.</text>
</comment>
<evidence type="ECO:0000313" key="1">
    <source>
        <dbReference type="EMBL" id="GFT10666.1"/>
    </source>
</evidence>
<sequence length="76" mass="8322">MGWCNGVLEGKKWILRNLNSSRRSSYSRVMYSSLLLSLAPFSNSSSQLEAGMTGNPQRFSATFATKRAASPLGCFP</sequence>
<keyword evidence="2" id="KW-1185">Reference proteome</keyword>
<proteinExistence type="predicted"/>
<accession>A0A8X6NFB5</accession>
<gene>
    <name evidence="1" type="ORF">NPIL_215761</name>
</gene>
<reference evidence="1" key="1">
    <citation type="submission" date="2020-08" db="EMBL/GenBank/DDBJ databases">
        <title>Multicomponent nature underlies the extraordinary mechanical properties of spider dragline silk.</title>
        <authorList>
            <person name="Kono N."/>
            <person name="Nakamura H."/>
            <person name="Mori M."/>
            <person name="Yoshida Y."/>
            <person name="Ohtoshi R."/>
            <person name="Malay A.D."/>
            <person name="Moran D.A.P."/>
            <person name="Tomita M."/>
            <person name="Numata K."/>
            <person name="Arakawa K."/>
        </authorList>
    </citation>
    <scope>NUCLEOTIDE SEQUENCE</scope>
</reference>